<feature type="region of interest" description="Disordered" evidence="4">
    <location>
        <begin position="1"/>
        <end position="48"/>
    </location>
</feature>
<gene>
    <name evidence="9" type="ORF">ASPCAL10323</name>
</gene>
<dbReference type="InterPro" id="IPR036770">
    <property type="entry name" value="Ankyrin_rpt-contain_sf"/>
</dbReference>
<dbReference type="SUPFAM" id="SSF52540">
    <property type="entry name" value="P-loop containing nucleoside triphosphate hydrolases"/>
    <property type="match status" value="1"/>
</dbReference>
<reference evidence="10" key="1">
    <citation type="journal article" date="2016" name="Genome Announc.">
        <title>Draft genome sequences of fungus Aspergillus calidoustus.</title>
        <authorList>
            <person name="Horn F."/>
            <person name="Linde J."/>
            <person name="Mattern D.J."/>
            <person name="Walther G."/>
            <person name="Guthke R."/>
            <person name="Scherlach K."/>
            <person name="Martin K."/>
            <person name="Brakhage A.A."/>
            <person name="Petzke L."/>
            <person name="Valiante V."/>
        </authorList>
    </citation>
    <scope>NUCLEOTIDE SEQUENCE [LARGE SCALE GENOMIC DNA]</scope>
    <source>
        <strain evidence="10">SF006504</strain>
    </source>
</reference>
<dbReference type="Pfam" id="PF17100">
    <property type="entry name" value="NACHT_N"/>
    <property type="match status" value="1"/>
</dbReference>
<feature type="compositionally biased region" description="Polar residues" evidence="4">
    <location>
        <begin position="17"/>
        <end position="28"/>
    </location>
</feature>
<feature type="compositionally biased region" description="Low complexity" evidence="4">
    <location>
        <begin position="37"/>
        <end position="48"/>
    </location>
</feature>
<feature type="domain" description="DUF7069" evidence="7">
    <location>
        <begin position="533"/>
        <end position="585"/>
    </location>
</feature>
<dbReference type="InterPro" id="IPR031359">
    <property type="entry name" value="NACHT_N"/>
</dbReference>
<evidence type="ECO:0000256" key="2">
    <source>
        <dbReference type="ARBA" id="ARBA00023043"/>
    </source>
</evidence>
<evidence type="ECO:0000313" key="10">
    <source>
        <dbReference type="Proteomes" id="UP000054771"/>
    </source>
</evidence>
<organism evidence="9 10">
    <name type="scientific">Aspergillus calidoustus</name>
    <dbReference type="NCBI Taxonomy" id="454130"/>
    <lineage>
        <taxon>Eukaryota</taxon>
        <taxon>Fungi</taxon>
        <taxon>Dikarya</taxon>
        <taxon>Ascomycota</taxon>
        <taxon>Pezizomycotina</taxon>
        <taxon>Eurotiomycetes</taxon>
        <taxon>Eurotiomycetidae</taxon>
        <taxon>Eurotiales</taxon>
        <taxon>Aspergillaceae</taxon>
        <taxon>Aspergillus</taxon>
        <taxon>Aspergillus subgen. Nidulantes</taxon>
    </lineage>
</organism>
<dbReference type="InterPro" id="IPR002110">
    <property type="entry name" value="Ankyrin_rpt"/>
</dbReference>
<evidence type="ECO:0000259" key="5">
    <source>
        <dbReference type="Pfam" id="PF17100"/>
    </source>
</evidence>
<feature type="repeat" description="ANK" evidence="3">
    <location>
        <begin position="1021"/>
        <end position="1043"/>
    </location>
</feature>
<feature type="domain" description="GPI inositol-deacylase winged helix" evidence="6">
    <location>
        <begin position="611"/>
        <end position="707"/>
    </location>
</feature>
<dbReference type="Gene3D" id="1.25.40.20">
    <property type="entry name" value="Ankyrin repeat-containing domain"/>
    <property type="match status" value="3"/>
</dbReference>
<proteinExistence type="predicted"/>
<dbReference type="Pfam" id="PF23239">
    <property type="entry name" value="DUF7069"/>
    <property type="match status" value="1"/>
</dbReference>
<dbReference type="Gene3D" id="3.40.50.300">
    <property type="entry name" value="P-loop containing nucleotide triphosphate hydrolases"/>
    <property type="match status" value="1"/>
</dbReference>
<dbReference type="InterPro" id="IPR054471">
    <property type="entry name" value="GPIID_WHD"/>
</dbReference>
<dbReference type="Pfam" id="PF24883">
    <property type="entry name" value="NPHP3_N"/>
    <property type="match status" value="1"/>
</dbReference>
<dbReference type="SMART" id="SM00248">
    <property type="entry name" value="ANK"/>
    <property type="match status" value="7"/>
</dbReference>
<dbReference type="OrthoDB" id="163438at2759"/>
<evidence type="ECO:0000256" key="4">
    <source>
        <dbReference type="SAM" id="MobiDB-lite"/>
    </source>
</evidence>
<feature type="domain" description="NWD NACHT-NTPase N-terminal" evidence="5">
    <location>
        <begin position="57"/>
        <end position="267"/>
    </location>
</feature>
<keyword evidence="1" id="KW-0677">Repeat</keyword>
<evidence type="ECO:0000259" key="6">
    <source>
        <dbReference type="Pfam" id="PF22939"/>
    </source>
</evidence>
<dbReference type="PRINTS" id="PR01415">
    <property type="entry name" value="ANKYRIN"/>
</dbReference>
<dbReference type="PANTHER" id="PTHR24198:SF165">
    <property type="entry name" value="ANKYRIN REPEAT-CONTAINING PROTEIN-RELATED"/>
    <property type="match status" value="1"/>
</dbReference>
<evidence type="ECO:0000256" key="1">
    <source>
        <dbReference type="ARBA" id="ARBA00022737"/>
    </source>
</evidence>
<dbReference type="InterPro" id="IPR055497">
    <property type="entry name" value="DUF7069"/>
</dbReference>
<accession>A0A0U5G9U1</accession>
<keyword evidence="10" id="KW-1185">Reference proteome</keyword>
<keyword evidence="2 3" id="KW-0040">ANK repeat</keyword>
<feature type="compositionally biased region" description="Basic residues" evidence="4">
    <location>
        <begin position="1"/>
        <end position="10"/>
    </location>
</feature>
<sequence length="1110" mass="125283">MPPWKVKVKLPRLFSPRNKSPQKSGQSDDSTKPKLHSTASQQSLSNSSQCAQRANDLWEIAHQTLENDEEISKILVAATEILEVDFQFSIQSAGSAARDQLCSFLDRQARDLEEKRWVVKLGDHSVGVKEKLITICRNILCVKDVVNTIAIASPPAAIVCAGITVSLLLVSQAADQHESLVQGLELTSALIPRLRLVEDLHLQPNVGLASQFVDKSKEQLVLLYCKIIEFQARALCHLRKHSVSRLFRNMFKQDAWNDLIKEIQQLDDSTEKFTLRIENAGVRRKLEEIHSTLSNDQLWRNTSARDEKMKQFYKLLYTCPYKDRKDRNSPRVPGTCEWFTSHTLFQAWEQSDHSALLWVSADPGCGKSVLTRYLIDEFLALKPKRTVCYFFFKDDFSDQKSGANALSAVLRQFFMARPHLLSDTVLGKLDSDGKNLVESLSDLWNILLDVTTNPEAGEVICVLDALDECQDADRKQLIQALGRFYLERPDKHNLKVLVTSRPYEHIRRGFQKLENQLPTIHLSGEEEVEIQKISHEIDLVIEKRVEDIGKENNLRPDECVFLKDQLTSVPNRTYLWVSLTLEVIENMPGFTKGNIRYAIRNLPQNVDEAYEKILNRSPDKAHAKRLLHIVTAAERPLSLRELSVAMTVDAGLQSLIELKEELEADEELHDRRFRRTMRELCGLFLVTVDERIYLLHQTVKEFLVKDGPSNLAPSDDSVQSVTAWKHCLQPEESHRVLVEACMLYLTYDGMTDSLPCFLNYAACHWPSHFRKAFKHEACEAHKVHEAAKLGYSLCQPESKIYQIWSPIFRPSIPTHCNTVTIATYLGLAAVVKLHLQSTLADVDSKDPEYGRTPLCWAAHGGHAEVVQLLLETGKVDVNTKDLKNEETPLSCASWLGHEVVVKLLLATQKVDVESRDSYGQTPLTYASRYGYEAIARLLLETQNAGVNSKDTKHGQTPLIWAAEYGREAVVKLLLDREADVNLKDSAFGQAPLLWAAEKGRKEVVELLLETQGVNIDSRNDCGETALHLAAEKGHEAVVELLLNSEKLDVQAYNRFGKTALHMAARKGCEAVVKVFLSSKKVDLNARTEFGETARDLAMEGGHKAVVELLG</sequence>
<dbReference type="Proteomes" id="UP000054771">
    <property type="component" value="Unassembled WGS sequence"/>
</dbReference>
<feature type="repeat" description="ANK" evidence="3">
    <location>
        <begin position="1055"/>
        <end position="1088"/>
    </location>
</feature>
<evidence type="ECO:0000259" key="7">
    <source>
        <dbReference type="Pfam" id="PF23239"/>
    </source>
</evidence>
<evidence type="ECO:0000256" key="3">
    <source>
        <dbReference type="PROSITE-ProRule" id="PRU00023"/>
    </source>
</evidence>
<dbReference type="PROSITE" id="PS50088">
    <property type="entry name" value="ANK_REPEAT"/>
    <property type="match status" value="5"/>
</dbReference>
<protein>
    <submittedName>
        <fullName evidence="9">Uncharacterized protein</fullName>
    </submittedName>
</protein>
<dbReference type="InterPro" id="IPR056884">
    <property type="entry name" value="NPHP3-like_N"/>
</dbReference>
<dbReference type="InterPro" id="IPR027417">
    <property type="entry name" value="P-loop_NTPase"/>
</dbReference>
<dbReference type="OMA" id="DFPDQKN"/>
<evidence type="ECO:0000313" key="9">
    <source>
        <dbReference type="EMBL" id="CEL07160.1"/>
    </source>
</evidence>
<dbReference type="Pfam" id="PF22939">
    <property type="entry name" value="WHD_GPIID"/>
    <property type="match status" value="1"/>
</dbReference>
<dbReference type="AlphaFoldDB" id="A0A0U5G9U1"/>
<dbReference type="Pfam" id="PF13637">
    <property type="entry name" value="Ank_4"/>
    <property type="match status" value="1"/>
</dbReference>
<feature type="repeat" description="ANK" evidence="3">
    <location>
        <begin position="849"/>
        <end position="873"/>
    </location>
</feature>
<feature type="domain" description="Nephrocystin 3-like N-terminal" evidence="8">
    <location>
        <begin position="334"/>
        <end position="501"/>
    </location>
</feature>
<dbReference type="PANTHER" id="PTHR24198">
    <property type="entry name" value="ANKYRIN REPEAT AND PROTEIN KINASE DOMAIN-CONTAINING PROTEIN"/>
    <property type="match status" value="1"/>
</dbReference>
<name>A0A0U5G9U1_ASPCI</name>
<dbReference type="PROSITE" id="PS50297">
    <property type="entry name" value="ANK_REP_REGION"/>
    <property type="match status" value="3"/>
</dbReference>
<dbReference type="SUPFAM" id="SSF48403">
    <property type="entry name" value="Ankyrin repeat"/>
    <property type="match status" value="1"/>
</dbReference>
<evidence type="ECO:0000259" key="8">
    <source>
        <dbReference type="Pfam" id="PF24883"/>
    </source>
</evidence>
<feature type="repeat" description="ANK" evidence="3">
    <location>
        <begin position="953"/>
        <end position="985"/>
    </location>
</feature>
<dbReference type="Pfam" id="PF00023">
    <property type="entry name" value="Ank"/>
    <property type="match status" value="1"/>
</dbReference>
<feature type="repeat" description="ANK" evidence="3">
    <location>
        <begin position="987"/>
        <end position="1020"/>
    </location>
</feature>
<dbReference type="Pfam" id="PF12796">
    <property type="entry name" value="Ank_2"/>
    <property type="match status" value="2"/>
</dbReference>
<dbReference type="EMBL" id="CDMC01000009">
    <property type="protein sequence ID" value="CEL07160.1"/>
    <property type="molecule type" value="Genomic_DNA"/>
</dbReference>